<dbReference type="EMBL" id="MU004318">
    <property type="protein sequence ID" value="KAF2658110.1"/>
    <property type="molecule type" value="Genomic_DNA"/>
</dbReference>
<keyword evidence="4" id="KW-1185">Reference proteome</keyword>
<dbReference type="SUPFAM" id="SSF46934">
    <property type="entry name" value="UBA-like"/>
    <property type="match status" value="1"/>
</dbReference>
<feature type="compositionally biased region" description="Gly residues" evidence="1">
    <location>
        <begin position="601"/>
        <end position="612"/>
    </location>
</feature>
<dbReference type="OrthoDB" id="5577209at2759"/>
<proteinExistence type="predicted"/>
<dbReference type="PANTHER" id="PTHR21494:SF0">
    <property type="entry name" value="ACTIVATING SIGNAL COINTEGRATOR 1 COMPLEX SUBUNIT 2"/>
    <property type="match status" value="1"/>
</dbReference>
<evidence type="ECO:0000313" key="4">
    <source>
        <dbReference type="Proteomes" id="UP000799324"/>
    </source>
</evidence>
<dbReference type="Pfam" id="PF02845">
    <property type="entry name" value="CUE"/>
    <property type="match status" value="1"/>
</dbReference>
<organism evidence="3 4">
    <name type="scientific">Lophiostoma macrostomum CBS 122681</name>
    <dbReference type="NCBI Taxonomy" id="1314788"/>
    <lineage>
        <taxon>Eukaryota</taxon>
        <taxon>Fungi</taxon>
        <taxon>Dikarya</taxon>
        <taxon>Ascomycota</taxon>
        <taxon>Pezizomycotina</taxon>
        <taxon>Dothideomycetes</taxon>
        <taxon>Pleosporomycetidae</taxon>
        <taxon>Pleosporales</taxon>
        <taxon>Lophiostomataceae</taxon>
        <taxon>Lophiostoma</taxon>
    </lineage>
</organism>
<gene>
    <name evidence="3" type="ORF">K491DRAFT_593668</name>
</gene>
<dbReference type="PANTHER" id="PTHR21494">
    <property type="entry name" value="ACTIVATING SIGNAL COINTEGRATOR 1 COMPLEX SUBUNIT 2 ASC-1 COMPLEX SUBUNIT P100"/>
    <property type="match status" value="1"/>
</dbReference>
<dbReference type="InterPro" id="IPR041800">
    <property type="entry name" value="ASCC2_CUE"/>
</dbReference>
<feature type="region of interest" description="Disordered" evidence="1">
    <location>
        <begin position="364"/>
        <end position="405"/>
    </location>
</feature>
<dbReference type="SMART" id="SM00546">
    <property type="entry name" value="CUE"/>
    <property type="match status" value="1"/>
</dbReference>
<dbReference type="PROSITE" id="PS51140">
    <property type="entry name" value="CUE"/>
    <property type="match status" value="1"/>
</dbReference>
<evidence type="ECO:0000259" key="2">
    <source>
        <dbReference type="PROSITE" id="PS51140"/>
    </source>
</evidence>
<dbReference type="InterPro" id="IPR003892">
    <property type="entry name" value="CUE"/>
</dbReference>
<accession>A0A6A6TE38</accession>
<name>A0A6A6TE38_9PLEO</name>
<dbReference type="AlphaFoldDB" id="A0A6A6TE38"/>
<dbReference type="InterPro" id="IPR052586">
    <property type="entry name" value="ASCC2"/>
</dbReference>
<feature type="compositionally biased region" description="Basic residues" evidence="1">
    <location>
        <begin position="635"/>
        <end position="649"/>
    </location>
</feature>
<protein>
    <recommendedName>
        <fullName evidence="2">CUE domain-containing protein</fullName>
    </recommendedName>
</protein>
<feature type="compositionally biased region" description="Basic and acidic residues" evidence="1">
    <location>
        <begin position="616"/>
        <end position="632"/>
    </location>
</feature>
<feature type="region of interest" description="Disordered" evidence="1">
    <location>
        <begin position="556"/>
        <end position="655"/>
    </location>
</feature>
<dbReference type="CDD" id="cd14364">
    <property type="entry name" value="CUE_ASCC2"/>
    <property type="match status" value="1"/>
</dbReference>
<dbReference type="GO" id="GO:0043130">
    <property type="term" value="F:ubiquitin binding"/>
    <property type="evidence" value="ECO:0007669"/>
    <property type="project" value="InterPro"/>
</dbReference>
<feature type="domain" description="CUE" evidence="2">
    <location>
        <begin position="322"/>
        <end position="365"/>
    </location>
</feature>
<feature type="compositionally biased region" description="Gly residues" evidence="1">
    <location>
        <begin position="582"/>
        <end position="593"/>
    </location>
</feature>
<evidence type="ECO:0000313" key="3">
    <source>
        <dbReference type="EMBL" id="KAF2658110.1"/>
    </source>
</evidence>
<evidence type="ECO:0000256" key="1">
    <source>
        <dbReference type="SAM" id="MobiDB-lite"/>
    </source>
</evidence>
<sequence>MVPPIVPFPDSAIRQQILPIEWAAYLDSWLSASDQYLRLNDREFHSALSEPSSLSTFIVSFFRELAGDATIAPSVVKLRKRAFLLLHRTWSGDYIPPELLEWSFLAHVCHAFPKSAQLQSLLQKLWQRKAPLLEKSLQAVKSSLIKLLDSKSPEQADETLHKLGPLLKLSPETGTFMLTGSDFLDALDSAYPKSSQGLRKKLVITAYISITAVLRGPKPNLSLLSDQLYELKTAAERTRKAQSESEILLTDLVTNTPLLEKIRDNVTASEGARVRNIAASLSAFQKTGSRPKKFIHRKIDKGKGKAGDIEYGHGAVGDVHVHRMSLVTQIQDLFPDLGPGFVVKLLDEYKDNVEEVTAHLLEDSLPPHLSNADRTEQLPSAPLQQQSRLPPRTTPPPYERRNVFDDDEFDKLTVDAARLQIGKKQGLTADKILSDRSKAPNKSTILSALAAFDSDDDERDDTYDVEDVGGTIDTAIPGADEADADLRDRNEEALFRAYSMTPDVFGRDAETRRGKARAALKSETAMTDEAIEGWGIMIGRDPKRLRRLEAKFSAFSGQQRELASSAYRESPADSGEEANGEGQRGGRGGFSGRGRGRGRGRGGSGGRGGGNVAGPSDDKSTQASRQRKESNKGSRANHNRRDQRAKKMARGGFSG</sequence>
<dbReference type="InterPro" id="IPR009060">
    <property type="entry name" value="UBA-like_sf"/>
</dbReference>
<reference evidence="3" key="1">
    <citation type="journal article" date="2020" name="Stud. Mycol.">
        <title>101 Dothideomycetes genomes: a test case for predicting lifestyles and emergence of pathogens.</title>
        <authorList>
            <person name="Haridas S."/>
            <person name="Albert R."/>
            <person name="Binder M."/>
            <person name="Bloem J."/>
            <person name="Labutti K."/>
            <person name="Salamov A."/>
            <person name="Andreopoulos B."/>
            <person name="Baker S."/>
            <person name="Barry K."/>
            <person name="Bills G."/>
            <person name="Bluhm B."/>
            <person name="Cannon C."/>
            <person name="Castanera R."/>
            <person name="Culley D."/>
            <person name="Daum C."/>
            <person name="Ezra D."/>
            <person name="Gonzalez J."/>
            <person name="Henrissat B."/>
            <person name="Kuo A."/>
            <person name="Liang C."/>
            <person name="Lipzen A."/>
            <person name="Lutzoni F."/>
            <person name="Magnuson J."/>
            <person name="Mondo S."/>
            <person name="Nolan M."/>
            <person name="Ohm R."/>
            <person name="Pangilinan J."/>
            <person name="Park H.-J."/>
            <person name="Ramirez L."/>
            <person name="Alfaro M."/>
            <person name="Sun H."/>
            <person name="Tritt A."/>
            <person name="Yoshinaga Y."/>
            <person name="Zwiers L.-H."/>
            <person name="Turgeon B."/>
            <person name="Goodwin S."/>
            <person name="Spatafora J."/>
            <person name="Crous P."/>
            <person name="Grigoriev I."/>
        </authorList>
    </citation>
    <scope>NUCLEOTIDE SEQUENCE</scope>
    <source>
        <strain evidence="3">CBS 122681</strain>
    </source>
</reference>
<dbReference type="Gene3D" id="1.10.8.10">
    <property type="entry name" value="DNA helicase RuvA subunit, C-terminal domain"/>
    <property type="match status" value="1"/>
</dbReference>
<dbReference type="Proteomes" id="UP000799324">
    <property type="component" value="Unassembled WGS sequence"/>
</dbReference>